<evidence type="ECO:0000313" key="3">
    <source>
        <dbReference type="Proteomes" id="UP001148838"/>
    </source>
</evidence>
<dbReference type="InterPro" id="IPR036397">
    <property type="entry name" value="RNaseH_sf"/>
</dbReference>
<protein>
    <recommendedName>
        <fullName evidence="1">RNase H type-1 domain-containing protein</fullName>
    </recommendedName>
</protein>
<dbReference type="Gene3D" id="3.30.420.10">
    <property type="entry name" value="Ribonuclease H-like superfamily/Ribonuclease H"/>
    <property type="match status" value="1"/>
</dbReference>
<dbReference type="PANTHER" id="PTHR47326:SF1">
    <property type="entry name" value="HTH PSQ-TYPE DOMAIN-CONTAINING PROTEIN"/>
    <property type="match status" value="1"/>
</dbReference>
<comment type="caution">
    <text evidence="2">The sequence shown here is derived from an EMBL/GenBank/DDBJ whole genome shotgun (WGS) entry which is preliminary data.</text>
</comment>
<sequence>MAGLCEGGNEPPGSLKATRDLGLHHDTVFRILKDNKFHSYHIHLHQELGGHDFQTGVDFCNWFLNTDRDFKLRILWTDEATFKNSRITLVRNQTNHTHLIEEIRREVKEAERKKWLELNWIKAHAGHEGNELADQLAKEAARSEDIPESYSKTPKSAVKDAEPSYLWAPSTGKSKLQLEKKLMAQVILKPGLCPVG</sequence>
<evidence type="ECO:0000259" key="1">
    <source>
        <dbReference type="Pfam" id="PF00075"/>
    </source>
</evidence>
<accession>A0ABQ8TCG8</accession>
<dbReference type="EMBL" id="JAJSOF020000011">
    <property type="protein sequence ID" value="KAJ4444235.1"/>
    <property type="molecule type" value="Genomic_DNA"/>
</dbReference>
<organism evidence="2 3">
    <name type="scientific">Periplaneta americana</name>
    <name type="common">American cockroach</name>
    <name type="synonym">Blatta americana</name>
    <dbReference type="NCBI Taxonomy" id="6978"/>
    <lineage>
        <taxon>Eukaryota</taxon>
        <taxon>Metazoa</taxon>
        <taxon>Ecdysozoa</taxon>
        <taxon>Arthropoda</taxon>
        <taxon>Hexapoda</taxon>
        <taxon>Insecta</taxon>
        <taxon>Pterygota</taxon>
        <taxon>Neoptera</taxon>
        <taxon>Polyneoptera</taxon>
        <taxon>Dictyoptera</taxon>
        <taxon>Blattodea</taxon>
        <taxon>Blattoidea</taxon>
        <taxon>Blattidae</taxon>
        <taxon>Blattinae</taxon>
        <taxon>Periplaneta</taxon>
    </lineage>
</organism>
<dbReference type="Pfam" id="PF00075">
    <property type="entry name" value="RNase_H"/>
    <property type="match status" value="1"/>
</dbReference>
<proteinExistence type="predicted"/>
<gene>
    <name evidence="2" type="ORF">ANN_06026</name>
</gene>
<feature type="domain" description="RNase H type-1" evidence="1">
    <location>
        <begin position="92"/>
        <end position="141"/>
    </location>
</feature>
<dbReference type="InterPro" id="IPR012337">
    <property type="entry name" value="RNaseH-like_sf"/>
</dbReference>
<dbReference type="Proteomes" id="UP001148838">
    <property type="component" value="Unassembled WGS sequence"/>
</dbReference>
<reference evidence="2 3" key="1">
    <citation type="journal article" date="2022" name="Allergy">
        <title>Genome assembly and annotation of Periplaneta americana reveal a comprehensive cockroach allergen profile.</title>
        <authorList>
            <person name="Wang L."/>
            <person name="Xiong Q."/>
            <person name="Saelim N."/>
            <person name="Wang L."/>
            <person name="Nong W."/>
            <person name="Wan A.T."/>
            <person name="Shi M."/>
            <person name="Liu X."/>
            <person name="Cao Q."/>
            <person name="Hui J.H.L."/>
            <person name="Sookrung N."/>
            <person name="Leung T.F."/>
            <person name="Tungtrongchitr A."/>
            <person name="Tsui S.K.W."/>
        </authorList>
    </citation>
    <scope>NUCLEOTIDE SEQUENCE [LARGE SCALE GENOMIC DNA]</scope>
    <source>
        <strain evidence="2">PWHHKU_190912</strain>
    </source>
</reference>
<dbReference type="SUPFAM" id="SSF53098">
    <property type="entry name" value="Ribonuclease H-like"/>
    <property type="match status" value="1"/>
</dbReference>
<keyword evidence="3" id="KW-1185">Reference proteome</keyword>
<name>A0ABQ8TCG8_PERAM</name>
<dbReference type="InterPro" id="IPR002156">
    <property type="entry name" value="RNaseH_domain"/>
</dbReference>
<dbReference type="PANTHER" id="PTHR47326">
    <property type="entry name" value="TRANSPOSABLE ELEMENT TC3 TRANSPOSASE-LIKE PROTEIN"/>
    <property type="match status" value="1"/>
</dbReference>
<evidence type="ECO:0000313" key="2">
    <source>
        <dbReference type="EMBL" id="KAJ4444235.1"/>
    </source>
</evidence>